<dbReference type="PANTHER" id="PTHR38439:SF3">
    <property type="entry name" value="COPPER-RESISTANT CUPROPROTEIN COPI"/>
    <property type="match status" value="1"/>
</dbReference>
<dbReference type="Proteomes" id="UP001320715">
    <property type="component" value="Unassembled WGS sequence"/>
</dbReference>
<dbReference type="Gene3D" id="2.60.40.420">
    <property type="entry name" value="Cupredoxins - blue copper proteins"/>
    <property type="match status" value="1"/>
</dbReference>
<dbReference type="SUPFAM" id="SSF49503">
    <property type="entry name" value="Cupredoxins"/>
    <property type="match status" value="1"/>
</dbReference>
<keyword evidence="3" id="KW-0732">Signal</keyword>
<keyword evidence="6" id="KW-1185">Reference proteome</keyword>
<keyword evidence="2" id="KW-0186">Copper</keyword>
<keyword evidence="1" id="KW-0479">Metal-binding</keyword>
<organism evidence="5 6">
    <name type="scientific">Hoeflea alexandrii</name>
    <dbReference type="NCBI Taxonomy" id="288436"/>
    <lineage>
        <taxon>Bacteria</taxon>
        <taxon>Pseudomonadati</taxon>
        <taxon>Pseudomonadota</taxon>
        <taxon>Alphaproteobacteria</taxon>
        <taxon>Hyphomicrobiales</taxon>
        <taxon>Rhizobiaceae</taxon>
        <taxon>Hoeflea</taxon>
    </lineage>
</organism>
<evidence type="ECO:0000313" key="5">
    <source>
        <dbReference type="EMBL" id="MCO6410929.1"/>
    </source>
</evidence>
<feature type="chain" id="PRO_5046270252" evidence="3">
    <location>
        <begin position="21"/>
        <end position="161"/>
    </location>
</feature>
<dbReference type="InterPro" id="IPR008972">
    <property type="entry name" value="Cupredoxin"/>
</dbReference>
<name>A0ABT1CXI7_9HYPH</name>
<dbReference type="RefSeq" id="WP_252917561.1">
    <property type="nucleotide sequence ID" value="NZ_JAAAML010000005.1"/>
</dbReference>
<evidence type="ECO:0000256" key="2">
    <source>
        <dbReference type="ARBA" id="ARBA00023008"/>
    </source>
</evidence>
<sequence>MKTLLIASASFLAMTALATADGTHSGSSGDNMMAVGQPGKASEVSRTIEVIMKETDDGEMLFEPKEINVKKGETIRFTVMNKGELEHEFVLDNHENVMTHKAAMSKMPEMEHDDPNSVRLDSGMDGEVIWTFSNAGPFEFACLIPGHYESGMKGDITVAGH</sequence>
<dbReference type="PANTHER" id="PTHR38439">
    <property type="entry name" value="AURACYANIN-B"/>
    <property type="match status" value="1"/>
</dbReference>
<evidence type="ECO:0000313" key="6">
    <source>
        <dbReference type="Proteomes" id="UP001320715"/>
    </source>
</evidence>
<comment type="caution">
    <text evidence="5">The sequence shown here is derived from an EMBL/GenBank/DDBJ whole genome shotgun (WGS) entry which is preliminary data.</text>
</comment>
<feature type="signal peptide" evidence="3">
    <location>
        <begin position="1"/>
        <end position="20"/>
    </location>
</feature>
<dbReference type="Pfam" id="PF00127">
    <property type="entry name" value="Copper-bind"/>
    <property type="match status" value="1"/>
</dbReference>
<dbReference type="EMBL" id="JAAAML010000005">
    <property type="protein sequence ID" value="MCO6410929.1"/>
    <property type="molecule type" value="Genomic_DNA"/>
</dbReference>
<evidence type="ECO:0000256" key="3">
    <source>
        <dbReference type="SAM" id="SignalP"/>
    </source>
</evidence>
<dbReference type="CDD" id="cd04211">
    <property type="entry name" value="Cupredoxin_like_2"/>
    <property type="match status" value="1"/>
</dbReference>
<gene>
    <name evidence="5" type="ORF">GTW23_22325</name>
</gene>
<evidence type="ECO:0000256" key="1">
    <source>
        <dbReference type="ARBA" id="ARBA00022723"/>
    </source>
</evidence>
<dbReference type="InterPro" id="IPR033138">
    <property type="entry name" value="Cu_oxidase_CS"/>
</dbReference>
<proteinExistence type="predicted"/>
<protein>
    <submittedName>
        <fullName evidence="5">Copper oxidase</fullName>
    </submittedName>
</protein>
<reference evidence="5 6" key="1">
    <citation type="submission" date="2020-01" db="EMBL/GenBank/DDBJ databases">
        <title>Genomes of bacteria type strains.</title>
        <authorList>
            <person name="Chen J."/>
            <person name="Zhu S."/>
            <person name="Yang J."/>
        </authorList>
    </citation>
    <scope>NUCLEOTIDE SEQUENCE [LARGE SCALE GENOMIC DNA]</scope>
    <source>
        <strain evidence="5 6">DSM 16655</strain>
    </source>
</reference>
<feature type="domain" description="Blue (type 1) copper" evidence="4">
    <location>
        <begin position="54"/>
        <end position="158"/>
    </location>
</feature>
<dbReference type="InterPro" id="IPR050845">
    <property type="entry name" value="Cu-binding_ET"/>
</dbReference>
<dbReference type="PROSITE" id="PS00079">
    <property type="entry name" value="MULTICOPPER_OXIDASE1"/>
    <property type="match status" value="1"/>
</dbReference>
<accession>A0ABT1CXI7</accession>
<evidence type="ECO:0000259" key="4">
    <source>
        <dbReference type="Pfam" id="PF00127"/>
    </source>
</evidence>
<dbReference type="InterPro" id="IPR000923">
    <property type="entry name" value="BlueCu_1"/>
</dbReference>